<evidence type="ECO:0000256" key="1">
    <source>
        <dbReference type="ARBA" id="ARBA00003128"/>
    </source>
</evidence>
<keyword evidence="2 5" id="KW-0602">Photosynthesis</keyword>
<evidence type="ECO:0000313" key="7">
    <source>
        <dbReference type="EMBL" id="MBY4894247.1"/>
    </source>
</evidence>
<protein>
    <recommendedName>
        <fullName evidence="5">Protein pufQ</fullName>
    </recommendedName>
</protein>
<accession>A0A975TSN8</accession>
<dbReference type="EMBL" id="CP078073">
    <property type="protein sequence ID" value="QXL86924.1"/>
    <property type="molecule type" value="Genomic_DNA"/>
</dbReference>
<dbReference type="GO" id="GO:0015979">
    <property type="term" value="P:photosynthesis"/>
    <property type="evidence" value="ECO:0007669"/>
    <property type="project" value="UniProtKB-KW"/>
</dbReference>
<evidence type="ECO:0000256" key="4">
    <source>
        <dbReference type="ARBA" id="ARBA00023181"/>
    </source>
</evidence>
<keyword evidence="3 5" id="KW-0149">Chlorophyll biosynthesis</keyword>
<dbReference type="GO" id="GO:0030494">
    <property type="term" value="P:bacteriochlorophyll biosynthetic process"/>
    <property type="evidence" value="ECO:0007669"/>
    <property type="project" value="UniProtKB-KW"/>
</dbReference>
<evidence type="ECO:0000256" key="6">
    <source>
        <dbReference type="SAM" id="Phobius"/>
    </source>
</evidence>
<dbReference type="Proteomes" id="UP000693972">
    <property type="component" value="Unassembled WGS sequence"/>
</dbReference>
<dbReference type="EMBL" id="JAIMBW010000001">
    <property type="protein sequence ID" value="MBY4894247.1"/>
    <property type="molecule type" value="Genomic_DNA"/>
</dbReference>
<sequence>MRRRNQMSDMTTNSQVQHARKPEKTEFIIYFAIIFLATLPLATITWAIAAVRSGSMTDKGPIRRAYRQAGIITPMIFAA</sequence>
<keyword evidence="6" id="KW-1133">Transmembrane helix</keyword>
<keyword evidence="6" id="KW-0812">Transmembrane</keyword>
<keyword evidence="6" id="KW-0472">Membrane</keyword>
<comment type="similarity">
    <text evidence="5">Belongs to the pufQ family.</text>
</comment>
<evidence type="ECO:0000256" key="3">
    <source>
        <dbReference type="ARBA" id="ARBA00023171"/>
    </source>
</evidence>
<gene>
    <name evidence="7" type="ORF">KUL25_15935</name>
    <name evidence="8" type="ORF">KUL25_15940</name>
</gene>
<reference evidence="8 9" key="1">
    <citation type="submission" date="2021-07" db="EMBL/GenBank/DDBJ databases">
        <title>Karlodiniumbacter phycospheric gen. nov., sp. nov., a phycosphere bacterium isolated from karlodinium veneficum.</title>
        <authorList>
            <person name="Peng Y."/>
            <person name="Jiang L."/>
            <person name="Lee J."/>
        </authorList>
    </citation>
    <scope>NUCLEOTIDE SEQUENCE</scope>
    <source>
        <strain evidence="8 9">N5</strain>
    </source>
</reference>
<keyword evidence="4 5" id="KW-0077">Bacteriochlorophyll biosynthesis</keyword>
<dbReference type="AlphaFoldDB" id="A0A975TSN8"/>
<evidence type="ECO:0000256" key="5">
    <source>
        <dbReference type="PIRNR" id="PIRNR005825"/>
    </source>
</evidence>
<proteinExistence type="inferred from homology"/>
<organism evidence="8">
    <name type="scientific">Gymnodinialimonas phycosphaerae</name>
    <dbReference type="NCBI Taxonomy" id="2841589"/>
    <lineage>
        <taxon>Bacteria</taxon>
        <taxon>Pseudomonadati</taxon>
        <taxon>Pseudomonadota</taxon>
        <taxon>Alphaproteobacteria</taxon>
        <taxon>Rhodobacterales</taxon>
        <taxon>Paracoccaceae</taxon>
        <taxon>Gymnodinialimonas</taxon>
    </lineage>
</organism>
<feature type="transmembrane region" description="Helical" evidence="6">
    <location>
        <begin position="27"/>
        <end position="49"/>
    </location>
</feature>
<comment type="function">
    <text evidence="1 5">Required for bacteriochlorophyll biosynthesis. Directly involved in the assembly of both the B875 and B800-850 pigment-protein complexes.</text>
</comment>
<dbReference type="Pfam" id="PF05398">
    <property type="entry name" value="PufQ"/>
    <property type="match status" value="1"/>
</dbReference>
<evidence type="ECO:0000313" key="8">
    <source>
        <dbReference type="EMBL" id="QXL86924.1"/>
    </source>
</evidence>
<name>A0A975TSN8_9RHOB</name>
<keyword evidence="9" id="KW-1185">Reference proteome</keyword>
<dbReference type="PIRSF" id="PIRSF005825">
    <property type="entry name" value="PufQ"/>
    <property type="match status" value="1"/>
</dbReference>
<dbReference type="InterPro" id="IPR008800">
    <property type="entry name" value="PufQ_cyt-su"/>
</dbReference>
<evidence type="ECO:0000256" key="2">
    <source>
        <dbReference type="ARBA" id="ARBA00022531"/>
    </source>
</evidence>
<evidence type="ECO:0000313" key="9">
    <source>
        <dbReference type="Proteomes" id="UP000693972"/>
    </source>
</evidence>